<gene>
    <name evidence="1" type="ORF">K488DRAFT_63131</name>
</gene>
<evidence type="ECO:0000313" key="2">
    <source>
        <dbReference type="Proteomes" id="UP000814128"/>
    </source>
</evidence>
<proteinExistence type="predicted"/>
<reference evidence="1" key="2">
    <citation type="journal article" date="2022" name="New Phytol.">
        <title>Evolutionary transition to the ectomycorrhizal habit in the genomes of a hyperdiverse lineage of mushroom-forming fungi.</title>
        <authorList>
            <person name="Looney B."/>
            <person name="Miyauchi S."/>
            <person name="Morin E."/>
            <person name="Drula E."/>
            <person name="Courty P.E."/>
            <person name="Kohler A."/>
            <person name="Kuo A."/>
            <person name="LaButti K."/>
            <person name="Pangilinan J."/>
            <person name="Lipzen A."/>
            <person name="Riley R."/>
            <person name="Andreopoulos W."/>
            <person name="He G."/>
            <person name="Johnson J."/>
            <person name="Nolan M."/>
            <person name="Tritt A."/>
            <person name="Barry K.W."/>
            <person name="Grigoriev I.V."/>
            <person name="Nagy L.G."/>
            <person name="Hibbett D."/>
            <person name="Henrissat B."/>
            <person name="Matheny P.B."/>
            <person name="Labbe J."/>
            <person name="Martin F.M."/>
        </authorList>
    </citation>
    <scope>NUCLEOTIDE SEQUENCE</scope>
    <source>
        <strain evidence="1">EC-137</strain>
    </source>
</reference>
<organism evidence="1 2">
    <name type="scientific">Vararia minispora EC-137</name>
    <dbReference type="NCBI Taxonomy" id="1314806"/>
    <lineage>
        <taxon>Eukaryota</taxon>
        <taxon>Fungi</taxon>
        <taxon>Dikarya</taxon>
        <taxon>Basidiomycota</taxon>
        <taxon>Agaricomycotina</taxon>
        <taxon>Agaricomycetes</taxon>
        <taxon>Russulales</taxon>
        <taxon>Lachnocladiaceae</taxon>
        <taxon>Vararia</taxon>
    </lineage>
</organism>
<dbReference type="EMBL" id="MU274028">
    <property type="protein sequence ID" value="KAI0027053.1"/>
    <property type="molecule type" value="Genomic_DNA"/>
</dbReference>
<name>A0ACB8Q5V7_9AGAM</name>
<evidence type="ECO:0000313" key="1">
    <source>
        <dbReference type="EMBL" id="KAI0027053.1"/>
    </source>
</evidence>
<reference evidence="1" key="1">
    <citation type="submission" date="2021-02" db="EMBL/GenBank/DDBJ databases">
        <authorList>
            <consortium name="DOE Joint Genome Institute"/>
            <person name="Ahrendt S."/>
            <person name="Looney B.P."/>
            <person name="Miyauchi S."/>
            <person name="Morin E."/>
            <person name="Drula E."/>
            <person name="Courty P.E."/>
            <person name="Chicoki N."/>
            <person name="Fauchery L."/>
            <person name="Kohler A."/>
            <person name="Kuo A."/>
            <person name="Labutti K."/>
            <person name="Pangilinan J."/>
            <person name="Lipzen A."/>
            <person name="Riley R."/>
            <person name="Andreopoulos W."/>
            <person name="He G."/>
            <person name="Johnson J."/>
            <person name="Barry K.W."/>
            <person name="Grigoriev I.V."/>
            <person name="Nagy L."/>
            <person name="Hibbett D."/>
            <person name="Henrissat B."/>
            <person name="Matheny P.B."/>
            <person name="Labbe J."/>
            <person name="Martin F."/>
        </authorList>
    </citation>
    <scope>NUCLEOTIDE SEQUENCE</scope>
    <source>
        <strain evidence="1">EC-137</strain>
    </source>
</reference>
<keyword evidence="2" id="KW-1185">Reference proteome</keyword>
<sequence length="145" mass="15743">MSIPLGGLNAYLLLDSGSTGSSLTPEFVRVSGLRPFALEEPIPLFLGCAGSRSTIQFGATADIDFGPVQSTDEYFDVVNVDRYDGIIGVPFLKRHGFVLDFARREVRVGDQVLPLLEVGEEAAILADRRRNRHAAGAPAKPRKDE</sequence>
<comment type="caution">
    <text evidence="1">The sequence shown here is derived from an EMBL/GenBank/DDBJ whole genome shotgun (WGS) entry which is preliminary data.</text>
</comment>
<dbReference type="Proteomes" id="UP000814128">
    <property type="component" value="Unassembled WGS sequence"/>
</dbReference>
<accession>A0ACB8Q5V7</accession>
<protein>
    <submittedName>
        <fullName evidence="1">Uncharacterized protein</fullName>
    </submittedName>
</protein>